<feature type="region of interest" description="Disordered" evidence="1">
    <location>
        <begin position="51"/>
        <end position="99"/>
    </location>
</feature>
<proteinExistence type="predicted"/>
<name>A0AAV3NVT6_LITER</name>
<organism evidence="3 4">
    <name type="scientific">Lithospermum erythrorhizon</name>
    <name type="common">Purple gromwell</name>
    <name type="synonym">Lithospermum officinale var. erythrorhizon</name>
    <dbReference type="NCBI Taxonomy" id="34254"/>
    <lineage>
        <taxon>Eukaryota</taxon>
        <taxon>Viridiplantae</taxon>
        <taxon>Streptophyta</taxon>
        <taxon>Embryophyta</taxon>
        <taxon>Tracheophyta</taxon>
        <taxon>Spermatophyta</taxon>
        <taxon>Magnoliopsida</taxon>
        <taxon>eudicotyledons</taxon>
        <taxon>Gunneridae</taxon>
        <taxon>Pentapetalae</taxon>
        <taxon>asterids</taxon>
        <taxon>lamiids</taxon>
        <taxon>Boraginales</taxon>
        <taxon>Boraginaceae</taxon>
        <taxon>Boraginoideae</taxon>
        <taxon>Lithospermeae</taxon>
        <taxon>Lithospermum</taxon>
    </lineage>
</organism>
<dbReference type="Pfam" id="PF25597">
    <property type="entry name" value="SH3_retrovirus"/>
    <property type="match status" value="1"/>
</dbReference>
<dbReference type="AlphaFoldDB" id="A0AAV3NVT6"/>
<keyword evidence="4" id="KW-1185">Reference proteome</keyword>
<dbReference type="Proteomes" id="UP001454036">
    <property type="component" value="Unassembled WGS sequence"/>
</dbReference>
<evidence type="ECO:0000313" key="3">
    <source>
        <dbReference type="EMBL" id="GAA0143053.1"/>
    </source>
</evidence>
<evidence type="ECO:0000259" key="2">
    <source>
        <dbReference type="Pfam" id="PF25597"/>
    </source>
</evidence>
<feature type="domain" description="Retroviral polymerase SH3-like" evidence="2">
    <location>
        <begin position="2"/>
        <end position="37"/>
    </location>
</feature>
<protein>
    <recommendedName>
        <fullName evidence="2">Retroviral polymerase SH3-like domain-containing protein</fullName>
    </recommendedName>
</protein>
<reference evidence="3 4" key="1">
    <citation type="submission" date="2024-01" db="EMBL/GenBank/DDBJ databases">
        <title>The complete chloroplast genome sequence of Lithospermum erythrorhizon: insights into the phylogenetic relationship among Boraginaceae species and the maternal lineages of purple gromwells.</title>
        <authorList>
            <person name="Okada T."/>
            <person name="Watanabe K."/>
        </authorList>
    </citation>
    <scope>NUCLEOTIDE SEQUENCE [LARGE SCALE GENOMIC DNA]</scope>
</reference>
<comment type="caution">
    <text evidence="3">The sequence shown here is derived from an EMBL/GenBank/DDBJ whole genome shotgun (WGS) entry which is preliminary data.</text>
</comment>
<feature type="compositionally biased region" description="Low complexity" evidence="1">
    <location>
        <begin position="72"/>
        <end position="91"/>
    </location>
</feature>
<sequence length="129" mass="14809">MSDGTKGYRLYNTETKKIVITKDVVFEEQKSWDWKGENEFETELQWEDDMLTGDTMQHDQNENENNAENEHGNGNQATASDQDIDSFSNNDSNDDNLIKGMQTSHLATINKLDNLQGEHTENQLGYQTM</sequence>
<dbReference type="InterPro" id="IPR057670">
    <property type="entry name" value="SH3_retrovirus"/>
</dbReference>
<accession>A0AAV3NVT6</accession>
<evidence type="ECO:0000313" key="4">
    <source>
        <dbReference type="Proteomes" id="UP001454036"/>
    </source>
</evidence>
<dbReference type="EMBL" id="BAABME010000471">
    <property type="protein sequence ID" value="GAA0143053.1"/>
    <property type="molecule type" value="Genomic_DNA"/>
</dbReference>
<evidence type="ECO:0000256" key="1">
    <source>
        <dbReference type="SAM" id="MobiDB-lite"/>
    </source>
</evidence>
<gene>
    <name evidence="3" type="ORF">LIER_03824</name>
</gene>